<evidence type="ECO:0000313" key="13">
    <source>
        <dbReference type="Proteomes" id="UP000663828"/>
    </source>
</evidence>
<dbReference type="EMBL" id="CAJNOJ010000480">
    <property type="protein sequence ID" value="CAF1462728.1"/>
    <property type="molecule type" value="Genomic_DNA"/>
</dbReference>
<proteinExistence type="inferred from homology"/>
<dbReference type="OrthoDB" id="414047at2759"/>
<dbReference type="AlphaFoldDB" id="A0A814CEH7"/>
<evidence type="ECO:0000256" key="6">
    <source>
        <dbReference type="ARBA" id="ARBA00023065"/>
    </source>
</evidence>
<keyword evidence="6" id="KW-0406">Ion transport</keyword>
<reference evidence="11" key="1">
    <citation type="submission" date="2021-02" db="EMBL/GenBank/DDBJ databases">
        <authorList>
            <person name="Nowell W R."/>
        </authorList>
    </citation>
    <scope>NUCLEOTIDE SEQUENCE</scope>
</reference>
<evidence type="ECO:0000313" key="11">
    <source>
        <dbReference type="EMBL" id="CAF0942234.1"/>
    </source>
</evidence>
<keyword evidence="3" id="KW-0813">Transport</keyword>
<name>A0A814CEH7_ADIRI</name>
<accession>A0A814CEH7</accession>
<evidence type="ECO:0000259" key="9">
    <source>
        <dbReference type="Pfam" id="PF06241"/>
    </source>
</evidence>
<comment type="similarity">
    <text evidence="2">Belongs to the castor/pollux (TC 1.A.1.23) family.</text>
</comment>
<organism evidence="11 13">
    <name type="scientific">Adineta ricciae</name>
    <name type="common">Rotifer</name>
    <dbReference type="NCBI Taxonomy" id="249248"/>
    <lineage>
        <taxon>Eukaryota</taxon>
        <taxon>Metazoa</taxon>
        <taxon>Spiralia</taxon>
        <taxon>Gnathifera</taxon>
        <taxon>Rotifera</taxon>
        <taxon>Eurotatoria</taxon>
        <taxon>Bdelloidea</taxon>
        <taxon>Adinetida</taxon>
        <taxon>Adinetidae</taxon>
        <taxon>Adineta</taxon>
    </lineage>
</organism>
<evidence type="ECO:0000256" key="3">
    <source>
        <dbReference type="ARBA" id="ARBA00022448"/>
    </source>
</evidence>
<evidence type="ECO:0000313" key="12">
    <source>
        <dbReference type="EMBL" id="CAF1462728.1"/>
    </source>
</evidence>
<comment type="caution">
    <text evidence="11">The sequence shown here is derived from an EMBL/GenBank/DDBJ whole genome shotgun (WGS) entry which is preliminary data.</text>
</comment>
<gene>
    <name evidence="12" type="ORF">EDS130_LOCUS40264</name>
    <name evidence="11" type="ORF">XAT740_LOCUS10182</name>
</gene>
<dbReference type="PANTHER" id="PTHR31563:SF10">
    <property type="entry name" value="ION CHANNEL POLLUX-RELATED"/>
    <property type="match status" value="1"/>
</dbReference>
<dbReference type="GO" id="GO:0006813">
    <property type="term" value="P:potassium ion transport"/>
    <property type="evidence" value="ECO:0007669"/>
    <property type="project" value="InterPro"/>
</dbReference>
<dbReference type="PANTHER" id="PTHR31563">
    <property type="entry name" value="ION CHANNEL POLLUX-RELATED"/>
    <property type="match status" value="1"/>
</dbReference>
<keyword evidence="13" id="KW-1185">Reference proteome</keyword>
<dbReference type="Gene3D" id="3.40.50.720">
    <property type="entry name" value="NAD(P)-binding Rossmann-like Domain"/>
    <property type="match status" value="2"/>
</dbReference>
<protein>
    <submittedName>
        <fullName evidence="11">Uncharacterized protein</fullName>
    </submittedName>
</protein>
<evidence type="ECO:0000256" key="2">
    <source>
        <dbReference type="ARBA" id="ARBA00008577"/>
    </source>
</evidence>
<evidence type="ECO:0000256" key="1">
    <source>
        <dbReference type="ARBA" id="ARBA00004127"/>
    </source>
</evidence>
<dbReference type="SUPFAM" id="SSF81324">
    <property type="entry name" value="Voltage-gated potassium channels"/>
    <property type="match status" value="1"/>
</dbReference>
<evidence type="ECO:0000256" key="5">
    <source>
        <dbReference type="ARBA" id="ARBA00022989"/>
    </source>
</evidence>
<evidence type="ECO:0000256" key="7">
    <source>
        <dbReference type="ARBA" id="ARBA00023136"/>
    </source>
</evidence>
<dbReference type="Pfam" id="PF22614">
    <property type="entry name" value="Slo-like_RCK"/>
    <property type="match status" value="1"/>
</dbReference>
<dbReference type="GO" id="GO:0012505">
    <property type="term" value="C:endomembrane system"/>
    <property type="evidence" value="ECO:0007669"/>
    <property type="project" value="UniProtKB-SubCell"/>
</dbReference>
<sequence length="713" mass="80327">MPITPTNDNFSSQKKNKQKSLNYISSYIKYKFDSLFAHGLIFIIPMLIAITAVVIVIFSIIYYFTEMEDNYEDALWETFTRILDPCAAAEDHGLQHRILSGIVILCGLVIIAILIGTIVTFMDEKLNELKKGHNTVVEKNHTIILGWSPKIFDIINELIIANESQRNPSIVILTNKNRTEIQYMINNKITNSKNTRIICRNGDPMSITDLNKLSLNQARSVIILAAESSHNADIRVIKTVLAIRNDPQRNNINFHIVAEIKVGLNLEAAMIAGICSKINPSENNTFLGTRIFVLGGDEALFVNADEITARIIAQSCRQSGLTIILSTLLSFQDDEIYFKHEKGLTGKTFHDAIFSYKKCSVIGLMFADGTVKLCPRLDTIISPDDKIIVIAEDDAKVILSSENLLYREYAHPRTGINRHTVSPSFHVASEGTKKIERNLILGWNSRAPLIAKELDTYVAHGSELHVLTNSETIVHLINTQLANELIEQKVFVHLGSLTNKRDLEKLNIFSYHYVIVLENQDSEKQALVEEADAECLISLLYLQNIIDQSKTTKTFNLVIELADIRNRQLVNASCADDFIVCPNLLAKYIAQLSEDKNIKKVYDVLLTAGGVEISLCLASVFVPVGVPISYYKILQETLKHQCVAIGYRLMKYLHDESRFYGIFLNPNKQEEVIFSPNDKIIILAEHFMPSSPTSVNRQNKVAHTRFQPDKSVF</sequence>
<dbReference type="InterPro" id="IPR003148">
    <property type="entry name" value="RCK_N"/>
</dbReference>
<dbReference type="Proteomes" id="UP000663828">
    <property type="component" value="Unassembled WGS sequence"/>
</dbReference>
<feature type="transmembrane region" description="Helical" evidence="8">
    <location>
        <begin position="98"/>
        <end position="121"/>
    </location>
</feature>
<comment type="subcellular location">
    <subcellularLocation>
        <location evidence="1">Endomembrane system</location>
        <topology evidence="1">Multi-pass membrane protein</topology>
    </subcellularLocation>
</comment>
<keyword evidence="5 8" id="KW-1133">Transmembrane helix</keyword>
<feature type="domain" description="RCK N-terminal" evidence="10">
    <location>
        <begin position="139"/>
        <end position="246"/>
    </location>
</feature>
<dbReference type="Proteomes" id="UP000663852">
    <property type="component" value="Unassembled WGS sequence"/>
</dbReference>
<feature type="domain" description="CASTOR/POLLUX/SYM8 ion channel conserved" evidence="9">
    <location>
        <begin position="306"/>
        <end position="397"/>
    </location>
</feature>
<dbReference type="Pfam" id="PF06241">
    <property type="entry name" value="Castor_Poll_mid"/>
    <property type="match status" value="1"/>
</dbReference>
<feature type="transmembrane region" description="Helical" evidence="8">
    <location>
        <begin position="35"/>
        <end position="64"/>
    </location>
</feature>
<keyword evidence="7 8" id="KW-0472">Membrane</keyword>
<evidence type="ECO:0000256" key="4">
    <source>
        <dbReference type="ARBA" id="ARBA00022692"/>
    </source>
</evidence>
<dbReference type="EMBL" id="CAJNOR010000539">
    <property type="protein sequence ID" value="CAF0942234.1"/>
    <property type="molecule type" value="Genomic_DNA"/>
</dbReference>
<dbReference type="InterPro" id="IPR010420">
    <property type="entry name" value="CASTOR/POLLUX/SYM8_dom"/>
</dbReference>
<evidence type="ECO:0000259" key="10">
    <source>
        <dbReference type="Pfam" id="PF22614"/>
    </source>
</evidence>
<evidence type="ECO:0000256" key="8">
    <source>
        <dbReference type="SAM" id="Phobius"/>
    </source>
</evidence>
<keyword evidence="4 8" id="KW-0812">Transmembrane</keyword>
<dbReference type="InterPro" id="IPR044849">
    <property type="entry name" value="CASTOR/POLLUX/SYM8-like"/>
</dbReference>